<dbReference type="EC" id="2.1.1.297" evidence="5"/>
<dbReference type="CDD" id="cd02440">
    <property type="entry name" value="AdoMet_MTases"/>
    <property type="match status" value="1"/>
</dbReference>
<comment type="function">
    <text evidence="5">Methylates the class 1 translation termination release factors RF1/PrfA and RF2/PrfB on the glutamine residue of the universally conserved GGQ motif.</text>
</comment>
<dbReference type="Gene3D" id="3.40.50.150">
    <property type="entry name" value="Vaccinia Virus protein VP39"/>
    <property type="match status" value="1"/>
</dbReference>
<evidence type="ECO:0000259" key="7">
    <source>
        <dbReference type="Pfam" id="PF17827"/>
    </source>
</evidence>
<keyword evidence="11" id="KW-1185">Reference proteome</keyword>
<feature type="binding site" evidence="5">
    <location>
        <position position="232"/>
    </location>
    <ligand>
        <name>S-adenosyl-L-methionine</name>
        <dbReference type="ChEBI" id="CHEBI:59789"/>
    </ligand>
</feature>
<dbReference type="PANTHER" id="PTHR18895">
    <property type="entry name" value="HEMK METHYLTRANSFERASE"/>
    <property type="match status" value="1"/>
</dbReference>
<protein>
    <recommendedName>
        <fullName evidence="5">Release factor glutamine methyltransferase</fullName>
        <shortName evidence="5">RF MTase</shortName>
        <ecNumber evidence="5">2.1.1.297</ecNumber>
    </recommendedName>
    <alternativeName>
        <fullName evidence="5">N5-glutamine methyltransferase PrmC</fullName>
    </alternativeName>
    <alternativeName>
        <fullName evidence="5">Protein-(glutamine-N5) MTase PrmC</fullName>
    </alternativeName>
    <alternativeName>
        <fullName evidence="5">Protein-glutamine N-methyltransferase PrmC</fullName>
    </alternativeName>
</protein>
<evidence type="ECO:0000256" key="4">
    <source>
        <dbReference type="ARBA" id="ARBA00048391"/>
    </source>
</evidence>
<dbReference type="EMBL" id="JABEOV010000015">
    <property type="protein sequence ID" value="NNG53782.1"/>
    <property type="molecule type" value="Genomic_DNA"/>
</dbReference>
<dbReference type="InterPro" id="IPR004556">
    <property type="entry name" value="HemK-like"/>
</dbReference>
<accession>A0A7Y7US30</accession>
<dbReference type="InterPro" id="IPR029063">
    <property type="entry name" value="SAM-dependent_MTases_sf"/>
</dbReference>
<evidence type="ECO:0000259" key="6">
    <source>
        <dbReference type="Pfam" id="PF05175"/>
    </source>
</evidence>
<proteinExistence type="inferred from homology"/>
<dbReference type="Proteomes" id="UP000531581">
    <property type="component" value="Unassembled WGS sequence"/>
</dbReference>
<dbReference type="InterPro" id="IPR050320">
    <property type="entry name" value="N5-glutamine_MTase"/>
</dbReference>
<dbReference type="AlphaFoldDB" id="A0A7Y7US30"/>
<dbReference type="InterPro" id="IPR002052">
    <property type="entry name" value="DNA_methylase_N6_adenine_CS"/>
</dbReference>
<feature type="binding site" evidence="5">
    <location>
        <begin position="232"/>
        <end position="235"/>
    </location>
    <ligand>
        <name>substrate</name>
    </ligand>
</feature>
<dbReference type="InterPro" id="IPR040758">
    <property type="entry name" value="PrmC_N"/>
</dbReference>
<comment type="catalytic activity">
    <reaction evidence="4 5">
        <text>L-glutaminyl-[peptide chain release factor] + S-adenosyl-L-methionine = N(5)-methyl-L-glutaminyl-[peptide chain release factor] + S-adenosyl-L-homocysteine + H(+)</text>
        <dbReference type="Rhea" id="RHEA:42896"/>
        <dbReference type="Rhea" id="RHEA-COMP:10271"/>
        <dbReference type="Rhea" id="RHEA-COMP:10272"/>
        <dbReference type="ChEBI" id="CHEBI:15378"/>
        <dbReference type="ChEBI" id="CHEBI:30011"/>
        <dbReference type="ChEBI" id="CHEBI:57856"/>
        <dbReference type="ChEBI" id="CHEBI:59789"/>
        <dbReference type="ChEBI" id="CHEBI:61891"/>
        <dbReference type="EC" id="2.1.1.297"/>
    </reaction>
</comment>
<keyword evidence="1 5" id="KW-0489">Methyltransferase</keyword>
<dbReference type="Pfam" id="PF17827">
    <property type="entry name" value="PrmC_N"/>
    <property type="match status" value="1"/>
</dbReference>
<comment type="caution">
    <text evidence="9">The sequence shown here is derived from an EMBL/GenBank/DDBJ whole genome shotgun (WGS) entry which is preliminary data.</text>
</comment>
<dbReference type="GO" id="GO:0102559">
    <property type="term" value="F:peptide chain release factor N(5)-glutamine methyltransferase activity"/>
    <property type="evidence" value="ECO:0007669"/>
    <property type="project" value="UniProtKB-EC"/>
</dbReference>
<gene>
    <name evidence="5 9" type="primary">prmC</name>
    <name evidence="8" type="ORF">HKX05_10510</name>
    <name evidence="9" type="ORF">HLV41_17820</name>
</gene>
<dbReference type="GO" id="GO:0032259">
    <property type="term" value="P:methylation"/>
    <property type="evidence" value="ECO:0007669"/>
    <property type="project" value="UniProtKB-KW"/>
</dbReference>
<dbReference type="PANTHER" id="PTHR18895:SF74">
    <property type="entry name" value="MTRF1L RELEASE FACTOR GLUTAMINE METHYLTRANSFERASE"/>
    <property type="match status" value="1"/>
</dbReference>
<dbReference type="Pfam" id="PF05175">
    <property type="entry name" value="MTS"/>
    <property type="match status" value="1"/>
</dbReference>
<feature type="binding site" evidence="5">
    <location>
        <position position="189"/>
    </location>
    <ligand>
        <name>S-adenosyl-L-methionine</name>
        <dbReference type="ChEBI" id="CHEBI:59789"/>
    </ligand>
</feature>
<dbReference type="SUPFAM" id="SSF53335">
    <property type="entry name" value="S-adenosyl-L-methionine-dependent methyltransferases"/>
    <property type="match status" value="1"/>
</dbReference>
<dbReference type="GO" id="GO:0003676">
    <property type="term" value="F:nucleic acid binding"/>
    <property type="evidence" value="ECO:0007669"/>
    <property type="project" value="InterPro"/>
</dbReference>
<evidence type="ECO:0000313" key="8">
    <source>
        <dbReference type="EMBL" id="NNG53782.1"/>
    </source>
</evidence>
<dbReference type="InterPro" id="IPR007848">
    <property type="entry name" value="Small_mtfrase_dom"/>
</dbReference>
<dbReference type="EMBL" id="JABYQV010000021">
    <property type="protein sequence ID" value="NVP32897.1"/>
    <property type="molecule type" value="Genomic_DNA"/>
</dbReference>
<dbReference type="NCBIfam" id="TIGR03534">
    <property type="entry name" value="RF_mod_PrmC"/>
    <property type="match status" value="1"/>
</dbReference>
<dbReference type="NCBIfam" id="TIGR00536">
    <property type="entry name" value="hemK_fam"/>
    <property type="match status" value="1"/>
</dbReference>
<reference evidence="10 11" key="1">
    <citation type="submission" date="2020-05" db="EMBL/GenBank/DDBJ databases">
        <title>Draft Genome Sequences of Sphingomonas sp. Isolated from the International Space Station.</title>
        <authorList>
            <person name="Bijlani S."/>
            <person name="Singh N.K."/>
            <person name="Mason C.E."/>
            <person name="Wang C.C."/>
            <person name="Venkateswaran K."/>
        </authorList>
    </citation>
    <scope>NUCLEOTIDE SEQUENCE [LARGE SCALE GENOMIC DNA]</scope>
    <source>
        <strain evidence="8 11">IIF7SW-B5</strain>
        <strain evidence="9">ISS-IIF7SWP</strain>
    </source>
</reference>
<evidence type="ECO:0000256" key="1">
    <source>
        <dbReference type="ARBA" id="ARBA00022603"/>
    </source>
</evidence>
<keyword evidence="3 5" id="KW-0949">S-adenosyl-L-methionine</keyword>
<comment type="similarity">
    <text evidence="5">Belongs to the protein N5-glutamine methyltransferase family. PrmC subfamily.</text>
</comment>
<keyword evidence="2 5" id="KW-0808">Transferase</keyword>
<sequence>MGEGGPDPNVQYGPPRRRPGSSCCCCRGALGPSPISRPNLDPGFCRGGRYAVTDARTALAQAAERFAFSPTARLDAELLLAHALGIERNALLLDLTRPAPDSFWSLVERRARQEPVAYITGTRGFWTLDLMVGPGALVPRVDSETLVDAALRHFKGRAPATLLDLGTGPGTLLLALLDEWRETKGLGVDRSPQALRYAVANAAACGLADRARFVCGDWATGLAGPFDCIVTNPPYIGTAEPLSPEVRDYEPGTALFAGPDGLDDYRLLAPELRRLLAPGGAAVVEIGHEQAASVTALLEAEGLAVTLHRDLGGRPRALLAH</sequence>
<feature type="domain" description="Release factor glutamine methyltransferase N-terminal" evidence="7">
    <location>
        <begin position="58"/>
        <end position="121"/>
    </location>
</feature>
<evidence type="ECO:0000313" key="9">
    <source>
        <dbReference type="EMBL" id="NVP32897.1"/>
    </source>
</evidence>
<evidence type="ECO:0000313" key="10">
    <source>
        <dbReference type="Proteomes" id="UP000531581"/>
    </source>
</evidence>
<evidence type="ECO:0000256" key="3">
    <source>
        <dbReference type="ARBA" id="ARBA00022691"/>
    </source>
</evidence>
<feature type="domain" description="Methyltransferase small" evidence="6">
    <location>
        <begin position="151"/>
        <end position="235"/>
    </location>
</feature>
<dbReference type="Gene3D" id="1.10.8.10">
    <property type="entry name" value="DNA helicase RuvA subunit, C-terminal domain"/>
    <property type="match status" value="1"/>
</dbReference>
<evidence type="ECO:0000256" key="2">
    <source>
        <dbReference type="ARBA" id="ARBA00022679"/>
    </source>
</evidence>
<name>A0A7Y7US30_9SPHN</name>
<feature type="binding site" evidence="5">
    <location>
        <position position="218"/>
    </location>
    <ligand>
        <name>S-adenosyl-L-methionine</name>
        <dbReference type="ChEBI" id="CHEBI:59789"/>
    </ligand>
</feature>
<organism evidence="9 10">
    <name type="scientific">Sphingomonas sanguinis</name>
    <dbReference type="NCBI Taxonomy" id="33051"/>
    <lineage>
        <taxon>Bacteria</taxon>
        <taxon>Pseudomonadati</taxon>
        <taxon>Pseudomonadota</taxon>
        <taxon>Alphaproteobacteria</taxon>
        <taxon>Sphingomonadales</taxon>
        <taxon>Sphingomonadaceae</taxon>
        <taxon>Sphingomonas</taxon>
    </lineage>
</organism>
<dbReference type="PROSITE" id="PS00092">
    <property type="entry name" value="N6_MTASE"/>
    <property type="match status" value="1"/>
</dbReference>
<dbReference type="HAMAP" id="MF_02126">
    <property type="entry name" value="RF_methyltr_PrmC"/>
    <property type="match status" value="1"/>
</dbReference>
<evidence type="ECO:0000256" key="5">
    <source>
        <dbReference type="HAMAP-Rule" id="MF_02126"/>
    </source>
</evidence>
<dbReference type="InterPro" id="IPR019874">
    <property type="entry name" value="RF_methyltr_PrmC"/>
</dbReference>
<feature type="binding site" evidence="5">
    <location>
        <begin position="166"/>
        <end position="170"/>
    </location>
    <ligand>
        <name>S-adenosyl-L-methionine</name>
        <dbReference type="ChEBI" id="CHEBI:59789"/>
    </ligand>
</feature>
<dbReference type="Proteomes" id="UP000557656">
    <property type="component" value="Unassembled WGS sequence"/>
</dbReference>
<evidence type="ECO:0000313" key="11">
    <source>
        <dbReference type="Proteomes" id="UP000557656"/>
    </source>
</evidence>